<name>A0ABD5PYA7_9EURY</name>
<evidence type="ECO:0000313" key="2">
    <source>
        <dbReference type="Proteomes" id="UP001595945"/>
    </source>
</evidence>
<protein>
    <submittedName>
        <fullName evidence="1">Uncharacterized protein</fullName>
    </submittedName>
</protein>
<dbReference type="Proteomes" id="UP001595945">
    <property type="component" value="Unassembled WGS sequence"/>
</dbReference>
<reference evidence="1 2" key="1">
    <citation type="journal article" date="2019" name="Int. J. Syst. Evol. Microbiol.">
        <title>The Global Catalogue of Microorganisms (GCM) 10K type strain sequencing project: providing services to taxonomists for standard genome sequencing and annotation.</title>
        <authorList>
            <consortium name="The Broad Institute Genomics Platform"/>
            <consortium name="The Broad Institute Genome Sequencing Center for Infectious Disease"/>
            <person name="Wu L."/>
            <person name="Ma J."/>
        </authorList>
    </citation>
    <scope>NUCLEOTIDE SEQUENCE [LARGE SCALE GENOMIC DNA]</scope>
    <source>
        <strain evidence="1 2">XZYJ18</strain>
    </source>
</reference>
<dbReference type="EMBL" id="JBHSHT010000001">
    <property type="protein sequence ID" value="MFC4823332.1"/>
    <property type="molecule type" value="Genomic_DNA"/>
</dbReference>
<comment type="caution">
    <text evidence="1">The sequence shown here is derived from an EMBL/GenBank/DDBJ whole genome shotgun (WGS) entry which is preliminary data.</text>
</comment>
<dbReference type="AlphaFoldDB" id="A0ABD5PYA7"/>
<dbReference type="RefSeq" id="WP_254267188.1">
    <property type="nucleotide sequence ID" value="NZ_CP100400.1"/>
</dbReference>
<gene>
    <name evidence="1" type="ORF">ACFO9K_03550</name>
</gene>
<organism evidence="1 2">
    <name type="scientific">Halorussus aquaticus</name>
    <dbReference type="NCBI Taxonomy" id="2953748"/>
    <lineage>
        <taxon>Archaea</taxon>
        <taxon>Methanobacteriati</taxon>
        <taxon>Methanobacteriota</taxon>
        <taxon>Stenosarchaea group</taxon>
        <taxon>Halobacteria</taxon>
        <taxon>Halobacteriales</taxon>
        <taxon>Haladaptataceae</taxon>
        <taxon>Halorussus</taxon>
    </lineage>
</organism>
<sequence length="81" mass="8827">MTIDSDPRTLVKAVSPEYPAQCRAIQYDGERCPTGCGPTDRFCALHKTISHPQVTDLLAPGELDTALIKQALSAVEEVETR</sequence>
<proteinExistence type="predicted"/>
<evidence type="ECO:0000313" key="1">
    <source>
        <dbReference type="EMBL" id="MFC4823332.1"/>
    </source>
</evidence>
<dbReference type="GeneID" id="73045620"/>
<keyword evidence="2" id="KW-1185">Reference proteome</keyword>
<accession>A0ABD5PYA7</accession>